<keyword evidence="1" id="KW-0969">Cilium</keyword>
<gene>
    <name evidence="1" type="ORF">Q428_06065</name>
</gene>
<organism evidence="1 2">
    <name type="scientific">Fervidicella metallireducens AeB</name>
    <dbReference type="NCBI Taxonomy" id="1403537"/>
    <lineage>
        <taxon>Bacteria</taxon>
        <taxon>Bacillati</taxon>
        <taxon>Bacillota</taxon>
        <taxon>Clostridia</taxon>
        <taxon>Eubacteriales</taxon>
        <taxon>Clostridiaceae</taxon>
        <taxon>Fervidicella</taxon>
    </lineage>
</organism>
<dbReference type="PANTHER" id="PTHR39185">
    <property type="entry name" value="SWARMING MOTILITY PROTEIN SWRD"/>
    <property type="match status" value="1"/>
</dbReference>
<dbReference type="AlphaFoldDB" id="A0A017RVT8"/>
<keyword evidence="1" id="KW-0966">Cell projection</keyword>
<keyword evidence="2" id="KW-1185">Reference proteome</keyword>
<reference evidence="1 2" key="1">
    <citation type="journal article" date="2014" name="Genome Announc.">
        <title>Draft Genome Sequence of Fervidicella metallireducens Strain AeBT, an Iron-Reducing Thermoanaerobe from the Great Artesian Basin.</title>
        <authorList>
            <person name="Patel B.K."/>
        </authorList>
    </citation>
    <scope>NUCLEOTIDE SEQUENCE [LARGE SCALE GENOMIC DNA]</scope>
    <source>
        <strain evidence="1 2">AeB</strain>
    </source>
</reference>
<comment type="caution">
    <text evidence="1">The sequence shown here is derived from an EMBL/GenBank/DDBJ whole genome shotgun (WGS) entry which is preliminary data.</text>
</comment>
<evidence type="ECO:0000313" key="1">
    <source>
        <dbReference type="EMBL" id="EYE88802.1"/>
    </source>
</evidence>
<dbReference type="EMBL" id="AZQP01000013">
    <property type="protein sequence ID" value="EYE88802.1"/>
    <property type="molecule type" value="Genomic_DNA"/>
</dbReference>
<dbReference type="OrthoDB" id="9799862at2"/>
<dbReference type="InterPro" id="IPR009384">
    <property type="entry name" value="SwrD-like"/>
</dbReference>
<dbReference type="STRING" id="1403537.Q428_06065"/>
<sequence>MILLTALNNKVFYLNCDMFEKIEVTPDTVITLSNGKKFVVLETPEEIIKRIIDFRKKYMTSLPEVNYEKE</sequence>
<proteinExistence type="predicted"/>
<accession>A0A017RVT8</accession>
<dbReference type="RefSeq" id="WP_035379070.1">
    <property type="nucleotide sequence ID" value="NZ_AZQP01000013.1"/>
</dbReference>
<dbReference type="PANTHER" id="PTHR39185:SF1">
    <property type="entry name" value="SWARMING MOTILITY PROTEIN SWRD"/>
    <property type="match status" value="1"/>
</dbReference>
<keyword evidence="1" id="KW-0282">Flagellum</keyword>
<name>A0A017RVT8_9CLOT</name>
<dbReference type="Proteomes" id="UP000019681">
    <property type="component" value="Unassembled WGS sequence"/>
</dbReference>
<dbReference type="Pfam" id="PF06289">
    <property type="entry name" value="FlbD"/>
    <property type="match status" value="1"/>
</dbReference>
<evidence type="ECO:0000313" key="2">
    <source>
        <dbReference type="Proteomes" id="UP000019681"/>
    </source>
</evidence>
<protein>
    <submittedName>
        <fullName evidence="1">Endoflagellar protein</fullName>
    </submittedName>
</protein>